<comment type="pathway">
    <text evidence="1 11">One-carbon metabolism; tetrahydrofolate interconversion.</text>
</comment>
<dbReference type="PROSITE" id="PS00767">
    <property type="entry name" value="THF_DHG_CYH_2"/>
    <property type="match status" value="1"/>
</dbReference>
<evidence type="ECO:0000256" key="11">
    <source>
        <dbReference type="HAMAP-Rule" id="MF_01576"/>
    </source>
</evidence>
<dbReference type="GO" id="GO:0004488">
    <property type="term" value="F:methylenetetrahydrofolate dehydrogenase (NADP+) activity"/>
    <property type="evidence" value="ECO:0007669"/>
    <property type="project" value="UniProtKB-UniRule"/>
</dbReference>
<protein>
    <recommendedName>
        <fullName evidence="11">Bifunctional protein FolD</fullName>
    </recommendedName>
    <domain>
        <recommendedName>
            <fullName evidence="11">Methylenetetrahydrofolate dehydrogenase</fullName>
            <ecNumber evidence="11">1.5.1.5</ecNumber>
        </recommendedName>
    </domain>
    <domain>
        <recommendedName>
            <fullName evidence="11">Methenyltetrahydrofolate cyclohydrolase</fullName>
            <ecNumber evidence="11">3.5.4.9</ecNumber>
        </recommendedName>
    </domain>
</protein>
<comment type="similarity">
    <text evidence="11">Belongs to the tetrahydrofolate dehydrogenase/cyclohydrolase family.</text>
</comment>
<evidence type="ECO:0000313" key="16">
    <source>
        <dbReference type="Proteomes" id="UP000317366"/>
    </source>
</evidence>
<dbReference type="CDD" id="cd01080">
    <property type="entry name" value="NAD_bind_m-THF_DH_Cyclohyd"/>
    <property type="match status" value="1"/>
</dbReference>
<dbReference type="GO" id="GO:0005829">
    <property type="term" value="C:cytosol"/>
    <property type="evidence" value="ECO:0007669"/>
    <property type="project" value="TreeGrafter"/>
</dbReference>
<evidence type="ECO:0000256" key="1">
    <source>
        <dbReference type="ARBA" id="ARBA00004777"/>
    </source>
</evidence>
<evidence type="ECO:0000256" key="6">
    <source>
        <dbReference type="ARBA" id="ARBA00022857"/>
    </source>
</evidence>
<dbReference type="InterPro" id="IPR020631">
    <property type="entry name" value="THF_DH/CycHdrlase_NAD-bd_dom"/>
</dbReference>
<keyword evidence="3 11" id="KW-0554">One-carbon metabolism</keyword>
<dbReference type="InterPro" id="IPR020630">
    <property type="entry name" value="THF_DH/CycHdrlase_cat_dom"/>
</dbReference>
<evidence type="ECO:0000256" key="4">
    <source>
        <dbReference type="ARBA" id="ARBA00022755"/>
    </source>
</evidence>
<dbReference type="GO" id="GO:0004477">
    <property type="term" value="F:methenyltetrahydrofolate cyclohydrolase activity"/>
    <property type="evidence" value="ECO:0007669"/>
    <property type="project" value="UniProtKB-UniRule"/>
</dbReference>
<evidence type="ECO:0000256" key="8">
    <source>
        <dbReference type="ARBA" id="ARBA00023102"/>
    </source>
</evidence>
<dbReference type="HAMAP" id="MF_01576">
    <property type="entry name" value="THF_DHG_CYH"/>
    <property type="match status" value="1"/>
</dbReference>
<keyword evidence="6 11" id="KW-0521">NADP</keyword>
<keyword evidence="4 11" id="KW-0658">Purine biosynthesis</keyword>
<dbReference type="EC" id="1.5.1.5" evidence="11"/>
<comment type="function">
    <text evidence="11">Catalyzes the oxidation of 5,10-methylenetetrahydrofolate to 5,10-methenyltetrahydrofolate and then the hydrolysis of 5,10-methenyltetrahydrofolate to 10-formyltetrahydrofolate.</text>
</comment>
<name>A0A538SXC2_UNCEI</name>
<sequence>MTATLLWGKEAAAEIRAQVKERFDRIAARGIQPGLAIVTVGETPAGNPYVRSKSRAAEELGVRARVERFPGTTTEDALHAKLRELSADRGVHGIILQLPLPSHLPEDRHLEDIAPIKDVDGLHPLNVGRWVHGLPGHRPATPLGVLELLRRHCGDLTGKRVVIIGRSRIVGRPLSVFLSERSPGLNATVTLCHSATRDLKSVAREAEILVVAIGRRRAITSEYVRPGAVVVDVGIHEIPEPPPGGPRFEGDVDMASVRSVASAVTPVPGGVGPMTVAFLVRNLADAVEAQEGAR</sequence>
<dbReference type="EC" id="3.5.4.9" evidence="11"/>
<dbReference type="EMBL" id="VBOX01000015">
    <property type="protein sequence ID" value="TMQ65799.1"/>
    <property type="molecule type" value="Genomic_DNA"/>
</dbReference>
<dbReference type="PANTHER" id="PTHR48099:SF5">
    <property type="entry name" value="C-1-TETRAHYDROFOLATE SYNTHASE, CYTOPLASMIC"/>
    <property type="match status" value="1"/>
</dbReference>
<dbReference type="GO" id="GO:0000105">
    <property type="term" value="P:L-histidine biosynthetic process"/>
    <property type="evidence" value="ECO:0007669"/>
    <property type="project" value="UniProtKB-KW"/>
</dbReference>
<reference evidence="16 17" key="1">
    <citation type="journal article" date="2019" name="Nat. Microbiol.">
        <title>Mediterranean grassland soil C-N compound turnover is dependent on rainfall and depth, and is mediated by genomically divergent microorganisms.</title>
        <authorList>
            <person name="Diamond S."/>
            <person name="Andeer P.F."/>
            <person name="Li Z."/>
            <person name="Crits-Christoph A."/>
            <person name="Burstein D."/>
            <person name="Anantharaman K."/>
            <person name="Lane K.R."/>
            <person name="Thomas B.C."/>
            <person name="Pan C."/>
            <person name="Northen T.R."/>
            <person name="Banfield J.F."/>
        </authorList>
    </citation>
    <scope>NUCLEOTIDE SEQUENCE [LARGE SCALE GENOMIC DNA]</scope>
    <source>
        <strain evidence="14">WS_4</strain>
        <strain evidence="15">WS_7</strain>
    </source>
</reference>
<evidence type="ECO:0000256" key="10">
    <source>
        <dbReference type="ARBA" id="ARBA00023268"/>
    </source>
</evidence>
<evidence type="ECO:0000259" key="12">
    <source>
        <dbReference type="Pfam" id="PF00763"/>
    </source>
</evidence>
<dbReference type="AlphaFoldDB" id="A0A538SXC2"/>
<keyword evidence="5 11" id="KW-0378">Hydrolase</keyword>
<comment type="catalytic activity">
    <reaction evidence="11">
        <text>(6R)-5,10-methenyltetrahydrofolate + H2O = (6R)-10-formyltetrahydrofolate + H(+)</text>
        <dbReference type="Rhea" id="RHEA:23700"/>
        <dbReference type="ChEBI" id="CHEBI:15377"/>
        <dbReference type="ChEBI" id="CHEBI:15378"/>
        <dbReference type="ChEBI" id="CHEBI:57455"/>
        <dbReference type="ChEBI" id="CHEBI:195366"/>
        <dbReference type="EC" id="3.5.4.9"/>
    </reaction>
</comment>
<dbReference type="InterPro" id="IPR046346">
    <property type="entry name" value="Aminoacid_DH-like_N_sf"/>
</dbReference>
<dbReference type="Pfam" id="PF02882">
    <property type="entry name" value="THF_DHG_CYH_C"/>
    <property type="match status" value="1"/>
</dbReference>
<keyword evidence="10 11" id="KW-0511">Multifunctional enzyme</keyword>
<dbReference type="EMBL" id="VBOU01000011">
    <property type="protein sequence ID" value="TMQ55894.1"/>
    <property type="molecule type" value="Genomic_DNA"/>
</dbReference>
<comment type="catalytic activity">
    <reaction evidence="11">
        <text>(6R)-5,10-methylene-5,6,7,8-tetrahydrofolate + NADP(+) = (6R)-5,10-methenyltetrahydrofolate + NADPH</text>
        <dbReference type="Rhea" id="RHEA:22812"/>
        <dbReference type="ChEBI" id="CHEBI:15636"/>
        <dbReference type="ChEBI" id="CHEBI:57455"/>
        <dbReference type="ChEBI" id="CHEBI:57783"/>
        <dbReference type="ChEBI" id="CHEBI:58349"/>
        <dbReference type="EC" id="1.5.1.5"/>
    </reaction>
</comment>
<evidence type="ECO:0000256" key="7">
    <source>
        <dbReference type="ARBA" id="ARBA00023002"/>
    </source>
</evidence>
<dbReference type="InterPro" id="IPR000672">
    <property type="entry name" value="THF_DH/CycHdrlase"/>
</dbReference>
<dbReference type="GO" id="GO:0009086">
    <property type="term" value="P:methionine biosynthetic process"/>
    <property type="evidence" value="ECO:0007669"/>
    <property type="project" value="UniProtKB-KW"/>
</dbReference>
<evidence type="ECO:0000256" key="9">
    <source>
        <dbReference type="ARBA" id="ARBA00023167"/>
    </source>
</evidence>
<keyword evidence="8 11" id="KW-0368">Histidine biosynthesis</keyword>
<proteinExistence type="inferred from homology"/>
<organism evidence="14 17">
    <name type="scientific">Eiseniibacteriota bacterium</name>
    <dbReference type="NCBI Taxonomy" id="2212470"/>
    <lineage>
        <taxon>Bacteria</taxon>
        <taxon>Candidatus Eiseniibacteriota</taxon>
    </lineage>
</organism>
<dbReference type="Pfam" id="PF00763">
    <property type="entry name" value="THF_DHG_CYH"/>
    <property type="match status" value="1"/>
</dbReference>
<keyword evidence="9 11" id="KW-0486">Methionine biosynthesis</keyword>
<dbReference type="UniPathway" id="UPA00193"/>
<keyword evidence="7 11" id="KW-0560">Oxidoreductase</keyword>
<dbReference type="PRINTS" id="PR00085">
    <property type="entry name" value="THFDHDRGNASE"/>
</dbReference>
<evidence type="ECO:0000256" key="3">
    <source>
        <dbReference type="ARBA" id="ARBA00022563"/>
    </source>
</evidence>
<evidence type="ECO:0000313" key="15">
    <source>
        <dbReference type="EMBL" id="TMQ65799.1"/>
    </source>
</evidence>
<accession>A0A538SXC2</accession>
<dbReference type="InterPro" id="IPR036291">
    <property type="entry name" value="NAD(P)-bd_dom_sf"/>
</dbReference>
<evidence type="ECO:0000259" key="13">
    <source>
        <dbReference type="Pfam" id="PF02882"/>
    </source>
</evidence>
<dbReference type="Gene3D" id="3.40.50.720">
    <property type="entry name" value="NAD(P)-binding Rossmann-like Domain"/>
    <property type="match status" value="1"/>
</dbReference>
<dbReference type="Proteomes" id="UP000317366">
    <property type="component" value="Unassembled WGS sequence"/>
</dbReference>
<evidence type="ECO:0000313" key="17">
    <source>
        <dbReference type="Proteomes" id="UP000319829"/>
    </source>
</evidence>
<dbReference type="FunFam" id="3.40.50.10860:FF:000005">
    <property type="entry name" value="C-1-tetrahydrofolate synthase, cytoplasmic, putative"/>
    <property type="match status" value="1"/>
</dbReference>
<dbReference type="PANTHER" id="PTHR48099">
    <property type="entry name" value="C-1-TETRAHYDROFOLATE SYNTHASE, CYTOPLASMIC-RELATED"/>
    <property type="match status" value="1"/>
</dbReference>
<comment type="caution">
    <text evidence="11">Lacks conserved residue(s) required for the propagation of feature annotation.</text>
</comment>
<keyword evidence="11" id="KW-0028">Amino-acid biosynthesis</keyword>
<gene>
    <name evidence="11" type="primary">folD</name>
    <name evidence="14" type="ORF">E6K74_01805</name>
    <name evidence="15" type="ORF">E6K77_02235</name>
</gene>
<dbReference type="InterPro" id="IPR020867">
    <property type="entry name" value="THF_DH/CycHdrlase_CS"/>
</dbReference>
<feature type="domain" description="Tetrahydrofolate dehydrogenase/cyclohydrolase NAD(P)-binding" evidence="13">
    <location>
        <begin position="139"/>
        <end position="290"/>
    </location>
</feature>
<dbReference type="Gene3D" id="3.40.50.10860">
    <property type="entry name" value="Leucine Dehydrogenase, chain A, domain 1"/>
    <property type="match status" value="1"/>
</dbReference>
<evidence type="ECO:0000313" key="14">
    <source>
        <dbReference type="EMBL" id="TMQ55894.1"/>
    </source>
</evidence>
<dbReference type="GO" id="GO:0035999">
    <property type="term" value="P:tetrahydrofolate interconversion"/>
    <property type="evidence" value="ECO:0007669"/>
    <property type="project" value="UniProtKB-UniRule"/>
</dbReference>
<comment type="subunit">
    <text evidence="2 11">Homodimer.</text>
</comment>
<feature type="binding site" evidence="11">
    <location>
        <position position="235"/>
    </location>
    <ligand>
        <name>NADP(+)</name>
        <dbReference type="ChEBI" id="CHEBI:58349"/>
    </ligand>
</feature>
<evidence type="ECO:0000256" key="2">
    <source>
        <dbReference type="ARBA" id="ARBA00011738"/>
    </source>
</evidence>
<comment type="caution">
    <text evidence="14">The sequence shown here is derived from an EMBL/GenBank/DDBJ whole genome shotgun (WGS) entry which is preliminary data.</text>
</comment>
<dbReference type="Proteomes" id="UP000319829">
    <property type="component" value="Unassembled WGS sequence"/>
</dbReference>
<feature type="binding site" evidence="11">
    <location>
        <begin position="165"/>
        <end position="167"/>
    </location>
    <ligand>
        <name>NADP(+)</name>
        <dbReference type="ChEBI" id="CHEBI:58349"/>
    </ligand>
</feature>
<dbReference type="SUPFAM" id="SSF53223">
    <property type="entry name" value="Aminoacid dehydrogenase-like, N-terminal domain"/>
    <property type="match status" value="1"/>
</dbReference>
<evidence type="ECO:0000256" key="5">
    <source>
        <dbReference type="ARBA" id="ARBA00022801"/>
    </source>
</evidence>
<dbReference type="SUPFAM" id="SSF51735">
    <property type="entry name" value="NAD(P)-binding Rossmann-fold domains"/>
    <property type="match status" value="1"/>
</dbReference>
<feature type="domain" description="Tetrahydrofolate dehydrogenase/cyclohydrolase catalytic" evidence="12">
    <location>
        <begin position="7"/>
        <end position="120"/>
    </location>
</feature>
<dbReference type="GO" id="GO:0006164">
    <property type="term" value="P:purine nucleotide biosynthetic process"/>
    <property type="evidence" value="ECO:0007669"/>
    <property type="project" value="UniProtKB-KW"/>
</dbReference>